<proteinExistence type="predicted"/>
<organism evidence="1 2">
    <name type="scientific">Diphasiastrum complanatum</name>
    <name type="common">Issler's clubmoss</name>
    <name type="synonym">Lycopodium complanatum</name>
    <dbReference type="NCBI Taxonomy" id="34168"/>
    <lineage>
        <taxon>Eukaryota</taxon>
        <taxon>Viridiplantae</taxon>
        <taxon>Streptophyta</taxon>
        <taxon>Embryophyta</taxon>
        <taxon>Tracheophyta</taxon>
        <taxon>Lycopodiopsida</taxon>
        <taxon>Lycopodiales</taxon>
        <taxon>Lycopodiaceae</taxon>
        <taxon>Lycopodioideae</taxon>
        <taxon>Diphasiastrum</taxon>
    </lineage>
</organism>
<evidence type="ECO:0000313" key="1">
    <source>
        <dbReference type="EMBL" id="KAJ7547054.1"/>
    </source>
</evidence>
<gene>
    <name evidence="1" type="ORF">O6H91_08G066800</name>
</gene>
<dbReference type="EMBL" id="CM055099">
    <property type="protein sequence ID" value="KAJ7547054.1"/>
    <property type="molecule type" value="Genomic_DNA"/>
</dbReference>
<dbReference type="Proteomes" id="UP001162992">
    <property type="component" value="Chromosome 8"/>
</dbReference>
<protein>
    <submittedName>
        <fullName evidence="1">Uncharacterized protein</fullName>
    </submittedName>
</protein>
<accession>A0ACC2CYK0</accession>
<keyword evidence="2" id="KW-1185">Reference proteome</keyword>
<name>A0ACC2CYK0_DIPCM</name>
<comment type="caution">
    <text evidence="1">The sequence shown here is derived from an EMBL/GenBank/DDBJ whole genome shotgun (WGS) entry which is preliminary data.</text>
</comment>
<sequence>MDRRSWPWRKKSSERSAATVPADHDNPLPLNHSTLFDERDLSKILSSTERKSDDALTRWQQAEQKLQVLAEKLSVALSENTAKDNVVKQHTKVAEEAVCGWEKAEAEANTLKLQLDNVLQQKAAMEDRLSHVDGALKECMWQLRQVREEQEQKIHDTIIKNKREWDKVQAEFEAKIVEMDHQLLDSNAENEVLTRSLQERGRTIAELNNVNTQAQTELSIFQIRLDSAEKEKSSLKYEVQVLNKELDIRNEERVYSKRENEASNKQHLENTTKIAKLEAECQKLRVLVRRKLPGPAALAQMKIEVEPLGSELGDMFRRRGSGKHPRSYGASHLEVMQHQLQHGSREIEMLTERMYAMEEETRMLREALAQRNNELHAARLMCARTASKLSTVESHLEAFSHSSAAGLSGADVQVNGSRDLTSCKTASVLSLSDGSIHDDEASSDVWASALVSELAQFKREKPVVSPENMLHSAKLSLMDDFTEMEHLASTITSEEINVNIENQKRNEISSDHNAALMKELVSSEELVQKNTEIQNTNFTCMELRSTLAATEKQLSELQSKNNANEAVLIDLQDRLDFIFEAHSEGADMNTILDKARAAMTAPENRRQDRSSNRGVITNILYSNDTSLSDTSKIARFENANGDIGPAPKIIAKETSEELNRDLIVNVRKVIKLLHTLAQRLGATCTGNVLQLLYDEDQTPVKAKDPDLNNLLSSQTESSLLDNSIQKMFRLSNKLLDGQSSFLELMREFYFFLEAITKLAFISLEMSQRTANKLEDSSRESSAFLETNLNNAVHPNLTTVTKEHMLDDICKLDESNGSSLKDKEEMPSHESPRDCNLEDESNRFAGLEEELVSLKAEKAEIEHSLEEALQKIESITAELLGADQLVTELRDKLDSCQKSEQLVEEQLASMKTSTATLEAHVKSGDALVSGMQKKIHTLELELQEERRNSQKVCVKLQELQLQLDGMRGSADETSTEVEGSEDPHQSAEMVGRSHKEKEITAAAEKLAECQRTILVLGEQLKALTSPKQSPEASFSSKTESASSAEKVIHSFEPCLYQSEELQSEIDVSGPSMHSGGLKSSPGTGWSRGNGYQEFDQQSPWSPPSHIVSTYAPRGPLGSPYCTERKYVRQVDPDKERNKGVQPPDESEYVEAEISTPASPTDAYNYSGGKSPARFLAIKKRSTSSQDISKASNAARPEKSGSSAFSRFFSRTKSQLTQ</sequence>
<reference evidence="2" key="1">
    <citation type="journal article" date="2024" name="Proc. Natl. Acad. Sci. U.S.A.">
        <title>Extraordinary preservation of gene collinearity over three hundred million years revealed in homosporous lycophytes.</title>
        <authorList>
            <person name="Li C."/>
            <person name="Wickell D."/>
            <person name="Kuo L.Y."/>
            <person name="Chen X."/>
            <person name="Nie B."/>
            <person name="Liao X."/>
            <person name="Peng D."/>
            <person name="Ji J."/>
            <person name="Jenkins J."/>
            <person name="Williams M."/>
            <person name="Shu S."/>
            <person name="Plott C."/>
            <person name="Barry K."/>
            <person name="Rajasekar S."/>
            <person name="Grimwood J."/>
            <person name="Han X."/>
            <person name="Sun S."/>
            <person name="Hou Z."/>
            <person name="He W."/>
            <person name="Dai G."/>
            <person name="Sun C."/>
            <person name="Schmutz J."/>
            <person name="Leebens-Mack J.H."/>
            <person name="Li F.W."/>
            <person name="Wang L."/>
        </authorList>
    </citation>
    <scope>NUCLEOTIDE SEQUENCE [LARGE SCALE GENOMIC DNA]</scope>
    <source>
        <strain evidence="2">cv. PW_Plant_1</strain>
    </source>
</reference>
<evidence type="ECO:0000313" key="2">
    <source>
        <dbReference type="Proteomes" id="UP001162992"/>
    </source>
</evidence>